<keyword evidence="3" id="KW-1185">Reference proteome</keyword>
<dbReference type="AlphaFoldDB" id="A0AAD9Y0V3"/>
<dbReference type="EMBL" id="VYYT01000665">
    <property type="protein sequence ID" value="KAK2730477.1"/>
    <property type="molecule type" value="Genomic_DNA"/>
</dbReference>
<feature type="region of interest" description="Disordered" evidence="1">
    <location>
        <begin position="48"/>
        <end position="99"/>
    </location>
</feature>
<comment type="caution">
    <text evidence="2">The sequence shown here is derived from an EMBL/GenBank/DDBJ whole genome shotgun (WGS) entry which is preliminary data.</text>
</comment>
<name>A0AAD9Y0V3_COLKA</name>
<evidence type="ECO:0000313" key="3">
    <source>
        <dbReference type="Proteomes" id="UP001281614"/>
    </source>
</evidence>
<feature type="compositionally biased region" description="Acidic residues" evidence="1">
    <location>
        <begin position="338"/>
        <end position="350"/>
    </location>
</feature>
<accession>A0AAD9Y0V3</accession>
<evidence type="ECO:0000313" key="2">
    <source>
        <dbReference type="EMBL" id="KAK2730477.1"/>
    </source>
</evidence>
<proteinExistence type="predicted"/>
<feature type="compositionally biased region" description="Polar residues" evidence="1">
    <location>
        <begin position="127"/>
        <end position="145"/>
    </location>
</feature>
<feature type="region of interest" description="Disordered" evidence="1">
    <location>
        <begin position="191"/>
        <end position="211"/>
    </location>
</feature>
<evidence type="ECO:0000256" key="1">
    <source>
        <dbReference type="SAM" id="MobiDB-lite"/>
    </source>
</evidence>
<reference evidence="2" key="1">
    <citation type="submission" date="2023-02" db="EMBL/GenBank/DDBJ databases">
        <title>Colletotrichum kahawae CIFC_Que2 genome sequencing and assembly.</title>
        <authorList>
            <person name="Baroncelli R."/>
        </authorList>
    </citation>
    <scope>NUCLEOTIDE SEQUENCE</scope>
    <source>
        <strain evidence="2">CIFC_Que2</strain>
    </source>
</reference>
<protein>
    <submittedName>
        <fullName evidence="2">Uncharacterized protein</fullName>
    </submittedName>
</protein>
<feature type="region of interest" description="Disordered" evidence="1">
    <location>
        <begin position="271"/>
        <end position="315"/>
    </location>
</feature>
<feature type="region of interest" description="Disordered" evidence="1">
    <location>
        <begin position="120"/>
        <end position="176"/>
    </location>
</feature>
<dbReference type="Proteomes" id="UP001281614">
    <property type="component" value="Unassembled WGS sequence"/>
</dbReference>
<feature type="region of interest" description="Disordered" evidence="1">
    <location>
        <begin position="335"/>
        <end position="366"/>
    </location>
</feature>
<feature type="region of interest" description="Disordered" evidence="1">
    <location>
        <begin position="1"/>
        <end position="21"/>
    </location>
</feature>
<gene>
    <name evidence="2" type="ORF">CKAH01_02305</name>
</gene>
<organism evidence="2 3">
    <name type="scientific">Colletotrichum kahawae</name>
    <name type="common">Coffee berry disease fungus</name>
    <dbReference type="NCBI Taxonomy" id="34407"/>
    <lineage>
        <taxon>Eukaryota</taxon>
        <taxon>Fungi</taxon>
        <taxon>Dikarya</taxon>
        <taxon>Ascomycota</taxon>
        <taxon>Pezizomycotina</taxon>
        <taxon>Sordariomycetes</taxon>
        <taxon>Hypocreomycetidae</taxon>
        <taxon>Glomerellales</taxon>
        <taxon>Glomerellaceae</taxon>
        <taxon>Colletotrichum</taxon>
        <taxon>Colletotrichum gloeosporioides species complex</taxon>
    </lineage>
</organism>
<sequence>MSNEGTDDGDGVRRNLWPTGAQMAKMTEDKNGEDMIAAETRRQYVSSPFSDSHSAIDFGSQSSTRCPVTGRQILKPVSRKGRAGNTNNNDPNVFHQDSHNNTWVPKGFVLEDVDVIGHPTVRGDFGDQSTPKATRAQPGSETPRTSKALRLHKPEITRSGFDGDEGSPGAGQILDFEPSPKHYLALGMKNKMPSNPEWRQTETPVVTPRKAGKSIEVGLEMRVPDRPQSVKTAPPAMSAPGNKLFVYDPMEMEDDSPSLRPLRRQMGNLKVAQRPPEQAGVRPMDPFVFAHGSELPQTPTKRGRGEFDRTNSLSGRDVAREREILSQYAVATALEEKHDEDEDEDVEMGEETPKASLLNRHLQEKR</sequence>
<feature type="compositionally biased region" description="Polar residues" evidence="1">
    <location>
        <begin position="48"/>
        <end position="66"/>
    </location>
</feature>